<evidence type="ECO:0000313" key="4">
    <source>
        <dbReference type="EMBL" id="VFK74433.1"/>
    </source>
</evidence>
<reference evidence="3" key="1">
    <citation type="submission" date="2019-02" db="EMBL/GenBank/DDBJ databases">
        <authorList>
            <person name="Gruber-Vodicka R. H."/>
            <person name="Seah K. B. B."/>
        </authorList>
    </citation>
    <scope>NUCLEOTIDE SEQUENCE</scope>
    <source>
        <strain evidence="2">BECK_BZ197</strain>
        <strain evidence="4">BECK_BZ198</strain>
        <strain evidence="3">BECK_BZ199</strain>
    </source>
</reference>
<dbReference type="Gene3D" id="2.160.20.80">
    <property type="entry name" value="E3 ubiquitin-protein ligase SopA"/>
    <property type="match status" value="1"/>
</dbReference>
<organism evidence="3">
    <name type="scientific">Candidatus Kentrum sp. MB</name>
    <dbReference type="NCBI Taxonomy" id="2138164"/>
    <lineage>
        <taxon>Bacteria</taxon>
        <taxon>Pseudomonadati</taxon>
        <taxon>Pseudomonadota</taxon>
        <taxon>Gammaproteobacteria</taxon>
        <taxon>Candidatus Kentrum</taxon>
    </lineage>
</organism>
<protein>
    <submittedName>
        <fullName evidence="3">Pentapeptide repeat-containing protein</fullName>
    </submittedName>
</protein>
<dbReference type="InterPro" id="IPR051082">
    <property type="entry name" value="Pentapeptide-BTB/POZ_domain"/>
</dbReference>
<dbReference type="PANTHER" id="PTHR14136">
    <property type="entry name" value="BTB_POZ DOMAIN-CONTAINING PROTEIN KCTD9"/>
    <property type="match status" value="1"/>
</dbReference>
<evidence type="ECO:0000313" key="2">
    <source>
        <dbReference type="EMBL" id="VFK22171.1"/>
    </source>
</evidence>
<accession>A0A450XER7</accession>
<dbReference type="EMBL" id="CAADFO010000001">
    <property type="protein sequence ID" value="VFK22171.1"/>
    <property type="molecule type" value="Genomic_DNA"/>
</dbReference>
<evidence type="ECO:0000256" key="1">
    <source>
        <dbReference type="SAM" id="Phobius"/>
    </source>
</evidence>
<dbReference type="Pfam" id="PF00805">
    <property type="entry name" value="Pentapeptide"/>
    <property type="match status" value="2"/>
</dbReference>
<feature type="transmembrane region" description="Helical" evidence="1">
    <location>
        <begin position="47"/>
        <end position="67"/>
    </location>
</feature>
<name>A0A450XER7_9GAMM</name>
<keyword evidence="1" id="KW-0812">Transmembrane</keyword>
<sequence>MDWQLIRFCFKDSVALWIVIAIVVGVFLAVGGYLLLGWTGPAEKKDWPWASLSALAAAPSLLLTWYWRTIHKQKDIDTAREQAQLDEQRLLTERFIRAVELLGNKKLQIRLGGIYALERITQDSPRDHWTVMEVLCAFVRERSRESKPIPPEEQKFPSGPQFYPPDTDVQAALTVIGRRGEEQRVWERKENKRLDLHNVHLERADFSNTDFSGANFRWAHLSGANLSHANFQRVDFWKANLKETFFRDAFLEEALFSGAQIIGANTGGIDLSKVQGITQEQFDSADYDVRTIPPEGIINKEISPKSSYPYSP</sequence>
<dbReference type="AlphaFoldDB" id="A0A450XER7"/>
<dbReference type="InterPro" id="IPR001646">
    <property type="entry name" value="5peptide_repeat"/>
</dbReference>
<proteinExistence type="predicted"/>
<dbReference type="EMBL" id="CAADFQ010000004">
    <property type="protein sequence ID" value="VFK27785.1"/>
    <property type="molecule type" value="Genomic_DNA"/>
</dbReference>
<dbReference type="EMBL" id="CAADGH010000004">
    <property type="protein sequence ID" value="VFK74433.1"/>
    <property type="molecule type" value="Genomic_DNA"/>
</dbReference>
<keyword evidence="1" id="KW-0472">Membrane</keyword>
<keyword evidence="1" id="KW-1133">Transmembrane helix</keyword>
<gene>
    <name evidence="2" type="ORF">BECKMB1821G_GA0114241_100180</name>
    <name evidence="4" type="ORF">BECKMB1821H_GA0114242_100482</name>
    <name evidence="3" type="ORF">BECKMB1821I_GA0114274_100482</name>
</gene>
<dbReference type="PANTHER" id="PTHR14136:SF17">
    <property type="entry name" value="BTB_POZ DOMAIN-CONTAINING PROTEIN KCTD9"/>
    <property type="match status" value="1"/>
</dbReference>
<evidence type="ECO:0000313" key="3">
    <source>
        <dbReference type="EMBL" id="VFK27785.1"/>
    </source>
</evidence>
<feature type="transmembrane region" description="Helical" evidence="1">
    <location>
        <begin position="14"/>
        <end position="35"/>
    </location>
</feature>
<dbReference type="SUPFAM" id="SSF141571">
    <property type="entry name" value="Pentapeptide repeat-like"/>
    <property type="match status" value="1"/>
</dbReference>